<dbReference type="EMBL" id="JASCSA010000014">
    <property type="protein sequence ID" value="MDI5885645.1"/>
    <property type="molecule type" value="Genomic_DNA"/>
</dbReference>
<reference evidence="1 2" key="1">
    <citation type="submission" date="2023-04" db="EMBL/GenBank/DDBJ databases">
        <authorList>
            <person name="Otstavnykh N."/>
            <person name="Seitkalieva A."/>
            <person name="Bystritskaya E."/>
        </authorList>
    </citation>
    <scope>NUCLEOTIDE SEQUENCE [LARGE SCALE GENOMIC DNA]</scope>
    <source>
        <strain evidence="1 2">NRIC 0815</strain>
    </source>
</reference>
<sequence length="26" mass="2969">MCAALDRQHLRDLFDVKLLLNQGGLE</sequence>
<reference evidence="2" key="2">
    <citation type="submission" date="2023-07" db="EMBL/GenBank/DDBJ databases">
        <title>Genome-based characterization of strain KMM 296 and proposal for reclassification of Cobetia litoralis and Cobetia pacifica, and emended description of the species Cobetia amphilecti and Cobetia marina.</title>
        <authorList>
            <person name="Balabanova L."/>
            <person name="Nedashkovskaya O."/>
        </authorList>
    </citation>
    <scope>NUCLEOTIDE SEQUENCE [LARGE SCALE GENOMIC DNA]</scope>
    <source>
        <strain evidence="2">NRIC 0815</strain>
    </source>
</reference>
<keyword evidence="2" id="KW-1185">Reference proteome</keyword>
<evidence type="ECO:0000313" key="2">
    <source>
        <dbReference type="Proteomes" id="UP001229025"/>
    </source>
</evidence>
<organism evidence="1 2">
    <name type="scientific">Cobetia amphilecti</name>
    <dbReference type="NCBI Taxonomy" id="1055104"/>
    <lineage>
        <taxon>Bacteria</taxon>
        <taxon>Pseudomonadati</taxon>
        <taxon>Pseudomonadota</taxon>
        <taxon>Gammaproteobacteria</taxon>
        <taxon>Oceanospirillales</taxon>
        <taxon>Halomonadaceae</taxon>
        <taxon>Cobetia</taxon>
    </lineage>
</organism>
<protein>
    <submittedName>
        <fullName evidence="1">Uncharacterized protein</fullName>
    </submittedName>
</protein>
<evidence type="ECO:0000313" key="1">
    <source>
        <dbReference type="EMBL" id="MDI5885645.1"/>
    </source>
</evidence>
<name>A0ABT6UTH6_9GAMM</name>
<dbReference type="Proteomes" id="UP001229025">
    <property type="component" value="Unassembled WGS sequence"/>
</dbReference>
<gene>
    <name evidence="1" type="ORF">QLT01_14960</name>
</gene>
<accession>A0ABT6UTH6</accession>
<proteinExistence type="predicted"/>
<dbReference type="RefSeq" id="WP_284727353.1">
    <property type="nucleotide sequence ID" value="NZ_JASCSA010000014.1"/>
</dbReference>
<comment type="caution">
    <text evidence="1">The sequence shown here is derived from an EMBL/GenBank/DDBJ whole genome shotgun (WGS) entry which is preliminary data.</text>
</comment>